<organism evidence="3 4">
    <name type="scientific">Allofournierella massiliensis</name>
    <dbReference type="NCBI Taxonomy" id="1650663"/>
    <lineage>
        <taxon>Bacteria</taxon>
        <taxon>Bacillati</taxon>
        <taxon>Bacillota</taxon>
        <taxon>Clostridia</taxon>
        <taxon>Eubacteriales</taxon>
        <taxon>Oscillospiraceae</taxon>
        <taxon>Allofournierella</taxon>
    </lineage>
</organism>
<dbReference type="GO" id="GO:0016757">
    <property type="term" value="F:glycosyltransferase activity"/>
    <property type="evidence" value="ECO:0007669"/>
    <property type="project" value="UniProtKB-KW"/>
</dbReference>
<evidence type="ECO:0000313" key="3">
    <source>
        <dbReference type="EMBL" id="MDM8199776.1"/>
    </source>
</evidence>
<dbReference type="InterPro" id="IPR050194">
    <property type="entry name" value="Glycosyltransferase_grp1"/>
</dbReference>
<reference evidence="4" key="1">
    <citation type="submission" date="2023-06" db="EMBL/GenBank/DDBJ databases">
        <title>Identification and characterization of horizontal gene transfer across gut microbiota members of farm animals based on homology search.</title>
        <authorList>
            <person name="Zeman M."/>
            <person name="Kubasova T."/>
            <person name="Jahodarova E."/>
            <person name="Nykrynova M."/>
            <person name="Rychlik I."/>
        </authorList>
    </citation>
    <scope>NUCLEOTIDE SEQUENCE [LARGE SCALE GENOMIC DNA]</scope>
    <source>
        <strain evidence="4">ET340</strain>
    </source>
</reference>
<name>A0ABT7ULK1_9FIRM</name>
<dbReference type="RefSeq" id="WP_289598439.1">
    <property type="nucleotide sequence ID" value="NZ_JAUDCL010000001.1"/>
</dbReference>
<keyword evidence="4" id="KW-1185">Reference proteome</keyword>
<protein>
    <submittedName>
        <fullName evidence="3">Glycosyltransferase family 4 protein</fullName>
        <ecNumber evidence="3">2.4.-.-</ecNumber>
    </submittedName>
</protein>
<dbReference type="Proteomes" id="UP001529380">
    <property type="component" value="Unassembled WGS sequence"/>
</dbReference>
<evidence type="ECO:0000313" key="4">
    <source>
        <dbReference type="Proteomes" id="UP001529380"/>
    </source>
</evidence>
<dbReference type="CDD" id="cd03801">
    <property type="entry name" value="GT4_PimA-like"/>
    <property type="match status" value="1"/>
</dbReference>
<dbReference type="InterPro" id="IPR028098">
    <property type="entry name" value="Glyco_trans_4-like_N"/>
</dbReference>
<dbReference type="InterPro" id="IPR001296">
    <property type="entry name" value="Glyco_trans_1"/>
</dbReference>
<comment type="caution">
    <text evidence="3">The sequence shown here is derived from an EMBL/GenBank/DDBJ whole genome shotgun (WGS) entry which is preliminary data.</text>
</comment>
<reference evidence="3 4" key="2">
    <citation type="submission" date="2023-06" db="EMBL/GenBank/DDBJ databases">
        <title>Identification and characterization of horizontal gene transfer across gut microbiota members of farm animals based on homology search.</title>
        <authorList>
            <person name="Schwarzerova J."/>
            <person name="Nykrynova M."/>
            <person name="Jureckova K."/>
            <person name="Cejkova D."/>
            <person name="Rychlik I."/>
        </authorList>
    </citation>
    <scope>NUCLEOTIDE SEQUENCE [LARGE SCALE GENOMIC DNA]</scope>
    <source>
        <strain evidence="3 4">ET340</strain>
    </source>
</reference>
<accession>A0ABT7ULK1</accession>
<feature type="domain" description="Glycosyltransferase subfamily 4-like N-terminal" evidence="2">
    <location>
        <begin position="14"/>
        <end position="185"/>
    </location>
</feature>
<keyword evidence="3" id="KW-0328">Glycosyltransferase</keyword>
<dbReference type="Gene3D" id="3.40.50.2000">
    <property type="entry name" value="Glycogen Phosphorylase B"/>
    <property type="match status" value="2"/>
</dbReference>
<gene>
    <name evidence="3" type="ORF">QUW08_00430</name>
</gene>
<sequence length="388" mass="42281">MTICFFSAQYLPTVGGVERYTFNLARRVVAAGHTAIVVTSALPGLPELETDEHGIRIYRLPVWPLMNGRFPVLKPGRAFRALAQKLWAEPIGFCVINTRFYISSLYAARQCRKRGIPAIVVDHSTGHLPMGNPLLNAAGACYEHLAAVWLKACRPRFFGVSRAVCRWLEHFGIQPEGQLYNAVDPAEVRALTQASDAVDWRVRLGLPTDEKLVVFLGRVIPEKGVAELIEAFAHADLPGCSLVVAGDGPLLPKLRENCPPKVHLAGAVPYAQAMQLLAQAQLYCLPTYYAEGFPTTFLEAAACGCPILTTRTGGSDELLPDESYGVQLDGVDPQALTAALKRCLTDHAWGAAAAQKTAARLEEHFTWKAVTRELLRLAGAQQPDCKGN</sequence>
<dbReference type="PANTHER" id="PTHR45947">
    <property type="entry name" value="SULFOQUINOVOSYL TRANSFERASE SQD2"/>
    <property type="match status" value="1"/>
</dbReference>
<evidence type="ECO:0000259" key="2">
    <source>
        <dbReference type="Pfam" id="PF13439"/>
    </source>
</evidence>
<dbReference type="EMBL" id="JAUDCL010000001">
    <property type="protein sequence ID" value="MDM8199776.1"/>
    <property type="molecule type" value="Genomic_DNA"/>
</dbReference>
<keyword evidence="3" id="KW-0808">Transferase</keyword>
<dbReference type="EC" id="2.4.-.-" evidence="3"/>
<dbReference type="Pfam" id="PF00534">
    <property type="entry name" value="Glycos_transf_1"/>
    <property type="match status" value="1"/>
</dbReference>
<evidence type="ECO:0000259" key="1">
    <source>
        <dbReference type="Pfam" id="PF00534"/>
    </source>
</evidence>
<feature type="domain" description="Glycosyl transferase family 1" evidence="1">
    <location>
        <begin position="200"/>
        <end position="350"/>
    </location>
</feature>
<dbReference type="SUPFAM" id="SSF53756">
    <property type="entry name" value="UDP-Glycosyltransferase/glycogen phosphorylase"/>
    <property type="match status" value="1"/>
</dbReference>
<proteinExistence type="predicted"/>
<dbReference type="PANTHER" id="PTHR45947:SF3">
    <property type="entry name" value="SULFOQUINOVOSYL TRANSFERASE SQD2"/>
    <property type="match status" value="1"/>
</dbReference>
<dbReference type="Pfam" id="PF13439">
    <property type="entry name" value="Glyco_transf_4"/>
    <property type="match status" value="1"/>
</dbReference>
<reference evidence="3 4" key="3">
    <citation type="submission" date="2023-06" db="EMBL/GenBank/DDBJ databases">
        <authorList>
            <person name="Zeman M."/>
            <person name="Kubasova T."/>
            <person name="Jahodarova E."/>
            <person name="Nykrynova M."/>
            <person name="Rychlik I."/>
        </authorList>
    </citation>
    <scope>NUCLEOTIDE SEQUENCE [LARGE SCALE GENOMIC DNA]</scope>
    <source>
        <strain evidence="3 4">ET340</strain>
    </source>
</reference>